<name>A0ABN0FNP9_9BURK</name>
<dbReference type="Proteomes" id="UP000004980">
    <property type="component" value="Unassembled WGS sequence"/>
</dbReference>
<evidence type="ECO:0000313" key="1">
    <source>
        <dbReference type="EMBL" id="EIN00442.1"/>
    </source>
</evidence>
<comment type="caution">
    <text evidence="1">The sequence shown here is derived from an EMBL/GenBank/DDBJ whole genome shotgun (WGS) entry which is preliminary data.</text>
</comment>
<accession>A0ABN0FNP9</accession>
<protein>
    <submittedName>
        <fullName evidence="1">Uncharacterized protein</fullName>
    </submittedName>
</protein>
<proteinExistence type="predicted"/>
<keyword evidence="2" id="KW-1185">Reference proteome</keyword>
<organism evidence="1 2">
    <name type="scientific">Paraburkholderia hospita</name>
    <dbReference type="NCBI Taxonomy" id="169430"/>
    <lineage>
        <taxon>Bacteria</taxon>
        <taxon>Pseudomonadati</taxon>
        <taxon>Pseudomonadota</taxon>
        <taxon>Betaproteobacteria</taxon>
        <taxon>Burkholderiales</taxon>
        <taxon>Burkholderiaceae</taxon>
        <taxon>Paraburkholderia</taxon>
    </lineage>
</organism>
<gene>
    <name evidence="1" type="ORF">WQE_15466</name>
</gene>
<sequence>MPRPLLQPMVKSVGRPGFKHVNEFAEIFRTSRTATCIRLAQIDTLPLIAACYSGTGLRWVSRSPDVPKKWFLKRQLDEDSLGYDVLTLGKESQGKQPAEVWFENDGVDEYEVMECSVRGREGEVLVLIYLTDIEMMTIEHTRSRDAGPHSFNRGHSRGWQ</sequence>
<evidence type="ECO:0000313" key="2">
    <source>
        <dbReference type="Proteomes" id="UP000004980"/>
    </source>
</evidence>
<dbReference type="EMBL" id="AKAU01000079">
    <property type="protein sequence ID" value="EIN00442.1"/>
    <property type="molecule type" value="Genomic_DNA"/>
</dbReference>
<reference evidence="1 2" key="1">
    <citation type="journal article" date="2012" name="J. Bacteriol.">
        <title>Draft Genome Sequence of the Soil Bacterium Burkholderia terrae Strain BS001, Which Interacts with Fungal Surface Structures.</title>
        <authorList>
            <person name="Nazir R."/>
            <person name="Hansen M.A."/>
            <person name="Sorensen S."/>
            <person name="van Elsas J.D."/>
        </authorList>
    </citation>
    <scope>NUCLEOTIDE SEQUENCE [LARGE SCALE GENOMIC DNA]</scope>
    <source>
        <strain evidence="1 2">BS001</strain>
    </source>
</reference>